<reference evidence="1" key="1">
    <citation type="journal article" date="2021" name="Proc. Natl. Acad. Sci. U.S.A.">
        <title>A Catalog of Tens of Thousands of Viruses from Human Metagenomes Reveals Hidden Associations with Chronic Diseases.</title>
        <authorList>
            <person name="Tisza M.J."/>
            <person name="Buck C.B."/>
        </authorList>
    </citation>
    <scope>NUCLEOTIDE SEQUENCE</scope>
    <source>
        <strain evidence="1">CtNQV2</strain>
    </source>
</reference>
<name>A0A8S5RZ10_9CAUD</name>
<protein>
    <submittedName>
        <fullName evidence="1">Uncharacterized protein</fullName>
    </submittedName>
</protein>
<organism evidence="1">
    <name type="scientific">Myoviridae sp. ctNQV2</name>
    <dbReference type="NCBI Taxonomy" id="2827683"/>
    <lineage>
        <taxon>Viruses</taxon>
        <taxon>Duplodnaviria</taxon>
        <taxon>Heunggongvirae</taxon>
        <taxon>Uroviricota</taxon>
        <taxon>Caudoviricetes</taxon>
    </lineage>
</organism>
<dbReference type="EMBL" id="BK032510">
    <property type="protein sequence ID" value="DAF43973.1"/>
    <property type="molecule type" value="Genomic_DNA"/>
</dbReference>
<sequence length="181" mass="21907">MSNDEKLTVLAQKELWYSPLFVNDVELENILFYNSIDGVIFQTNRGWFDCGNNSIGTITLFGECHNRRKINLSKNEIFLYKKELYIPTEYIKDFKSKEMTKEIGTKIYIFDNVSFVIDNKRIVIKTNYRFKSNRKGELYKKLNEFLKKKNFHRDFFDSDLDEFFKYYKNNREELEELFKLV</sequence>
<proteinExistence type="predicted"/>
<evidence type="ECO:0000313" key="1">
    <source>
        <dbReference type="EMBL" id="DAF43973.1"/>
    </source>
</evidence>
<accession>A0A8S5RZ10</accession>